<organism evidence="2 3">
    <name type="scientific">Bifidobacterium aerophilum</name>
    <dbReference type="NCBI Taxonomy" id="1798155"/>
    <lineage>
        <taxon>Bacteria</taxon>
        <taxon>Bacillati</taxon>
        <taxon>Actinomycetota</taxon>
        <taxon>Actinomycetes</taxon>
        <taxon>Bifidobacteriales</taxon>
        <taxon>Bifidobacteriaceae</taxon>
        <taxon>Bifidobacterium</taxon>
    </lineage>
</organism>
<dbReference type="AlphaFoldDB" id="A0A6N9Z6N2"/>
<evidence type="ECO:0000313" key="2">
    <source>
        <dbReference type="EMBL" id="NEG90282.1"/>
    </source>
</evidence>
<keyword evidence="1" id="KW-0812">Transmembrane</keyword>
<evidence type="ECO:0000256" key="1">
    <source>
        <dbReference type="SAM" id="Phobius"/>
    </source>
</evidence>
<comment type="caution">
    <text evidence="2">The sequence shown here is derived from an EMBL/GenBank/DDBJ whole genome shotgun (WGS) entry which is preliminary data.</text>
</comment>
<keyword evidence="1" id="KW-0472">Membrane</keyword>
<accession>A0A6N9Z6N2</accession>
<proteinExistence type="predicted"/>
<dbReference type="EMBL" id="WHZW01000021">
    <property type="protein sequence ID" value="NEG90282.1"/>
    <property type="molecule type" value="Genomic_DNA"/>
</dbReference>
<sequence length="127" mass="14090">MTKRTILRILWWIGLICQLPTAWCWIDDRTVSNVFSGLPLSCDLTQPNCDTMSGIWRLLLLTVVGYAVWIAVAVLRIVWSGAQDMQGDTAKPLLLRIVVVLVTIGMPVVTLPVVGVMVLTVMLVLGW</sequence>
<evidence type="ECO:0000313" key="3">
    <source>
        <dbReference type="Proteomes" id="UP000469194"/>
    </source>
</evidence>
<gene>
    <name evidence="2" type="ORF">GFD25_09855</name>
</gene>
<name>A0A6N9Z6N2_9BIFI</name>
<dbReference type="Proteomes" id="UP000469194">
    <property type="component" value="Unassembled WGS sequence"/>
</dbReference>
<feature type="transmembrane region" description="Helical" evidence="1">
    <location>
        <begin position="93"/>
        <end position="125"/>
    </location>
</feature>
<keyword evidence="1" id="KW-1133">Transmembrane helix</keyword>
<reference evidence="2 3" key="1">
    <citation type="submission" date="2019-10" db="EMBL/GenBank/DDBJ databases">
        <title>Bifidobacterium from non-human primates.</title>
        <authorList>
            <person name="Modesto M."/>
        </authorList>
    </citation>
    <scope>NUCLEOTIDE SEQUENCE [LARGE SCALE GENOMIC DNA]</scope>
    <source>
        <strain evidence="2 3">TRE17</strain>
    </source>
</reference>
<feature type="transmembrane region" description="Helical" evidence="1">
    <location>
        <begin position="55"/>
        <end position="81"/>
    </location>
</feature>
<dbReference type="RefSeq" id="WP_163232381.1">
    <property type="nucleotide sequence ID" value="NZ_WHZW01000021.1"/>
</dbReference>
<protein>
    <submittedName>
        <fullName evidence="2">Uncharacterized protein</fullName>
    </submittedName>
</protein>
<keyword evidence="3" id="KW-1185">Reference proteome</keyword>